<comment type="caution">
    <text evidence="1">The sequence shown here is derived from an EMBL/GenBank/DDBJ whole genome shotgun (WGS) entry which is preliminary data.</text>
</comment>
<evidence type="ECO:0000313" key="2">
    <source>
        <dbReference type="Proteomes" id="UP001341840"/>
    </source>
</evidence>
<sequence length="327" mass="36147">MHEGEECSATAKLQSRTGGGCCFLVRREREKTLRKVAVEFRCRRRPAVPPPSISFAVGVLWNRRNHYSTFSFSGSSSLYLRYFIVLMSIKCFDAAKYCKNCHQIVVPNLDLIVVAAGLVTNDGDPEPAVGRTESRLCVKIGAYSCNRLGAKWIGCGAVVVWNAAVEPELTVLGAYGVRLAADLVNRARGGDFRRCSSESPLSLVDGIWKVLKRCHRVQPKYRVGLGSFCSGSGRESHELMRRLSTRNPMLSDTLLTGYGFPIVSVRAALSMWLEKPPVRDICAQKGNSHNSPWGSPEITSVGKSCIQTSVHTLYKRDENTVHAKHNI</sequence>
<reference evidence="1 2" key="1">
    <citation type="journal article" date="2023" name="Plants (Basel)">
        <title>Bridging the Gap: Combining Genomics and Transcriptomics Approaches to Understand Stylosanthes scabra, an Orphan Legume from the Brazilian Caatinga.</title>
        <authorList>
            <person name="Ferreira-Neto J.R.C."/>
            <person name="da Silva M.D."/>
            <person name="Binneck E."/>
            <person name="de Melo N.F."/>
            <person name="da Silva R.H."/>
            <person name="de Melo A.L.T.M."/>
            <person name="Pandolfi V."/>
            <person name="Bustamante F.O."/>
            <person name="Brasileiro-Vidal A.C."/>
            <person name="Benko-Iseppon A.M."/>
        </authorList>
    </citation>
    <scope>NUCLEOTIDE SEQUENCE [LARGE SCALE GENOMIC DNA]</scope>
    <source>
        <tissue evidence="1">Leaves</tissue>
    </source>
</reference>
<name>A0ABU6S7Z6_9FABA</name>
<dbReference type="EMBL" id="JASCZI010060469">
    <property type="protein sequence ID" value="MED6132345.1"/>
    <property type="molecule type" value="Genomic_DNA"/>
</dbReference>
<accession>A0ABU6S7Z6</accession>
<proteinExistence type="predicted"/>
<gene>
    <name evidence="1" type="ORF">PIB30_018183</name>
</gene>
<organism evidence="1 2">
    <name type="scientific">Stylosanthes scabra</name>
    <dbReference type="NCBI Taxonomy" id="79078"/>
    <lineage>
        <taxon>Eukaryota</taxon>
        <taxon>Viridiplantae</taxon>
        <taxon>Streptophyta</taxon>
        <taxon>Embryophyta</taxon>
        <taxon>Tracheophyta</taxon>
        <taxon>Spermatophyta</taxon>
        <taxon>Magnoliopsida</taxon>
        <taxon>eudicotyledons</taxon>
        <taxon>Gunneridae</taxon>
        <taxon>Pentapetalae</taxon>
        <taxon>rosids</taxon>
        <taxon>fabids</taxon>
        <taxon>Fabales</taxon>
        <taxon>Fabaceae</taxon>
        <taxon>Papilionoideae</taxon>
        <taxon>50 kb inversion clade</taxon>
        <taxon>dalbergioids sensu lato</taxon>
        <taxon>Dalbergieae</taxon>
        <taxon>Pterocarpus clade</taxon>
        <taxon>Stylosanthes</taxon>
    </lineage>
</organism>
<keyword evidence="2" id="KW-1185">Reference proteome</keyword>
<dbReference type="Proteomes" id="UP001341840">
    <property type="component" value="Unassembled WGS sequence"/>
</dbReference>
<evidence type="ECO:0000313" key="1">
    <source>
        <dbReference type="EMBL" id="MED6132345.1"/>
    </source>
</evidence>
<protein>
    <submittedName>
        <fullName evidence="1">Uncharacterized protein</fullName>
    </submittedName>
</protein>